<dbReference type="Proteomes" id="UP001630969">
    <property type="component" value="Unassembled WGS sequence"/>
</dbReference>
<sequence>MELLQNSHFIPCGEHRLHLRQIGLAQPSQGEPILMVHGAIENGRIFYTGSGKGLACFLARHGYRVYVADLRGRGLSTPAIAERADHGQHELITEDLPTLQAWISARHPGQKVHWMAHSWGGVLMASTLVRFPALAAGVASLLFFGSKRGISVHGPERWFKVDLIWNRLAPWLARRRGFLAARRLKLGADDEPLRYLEETIPWVKCGPWQDPHDGFAYDEAASRVNWPPLWMISAKADKVLGHPTDVRRFGAEMGSLARHTRLGRDNGNRLDYDHINMLTAPQAAEDHFPAILSWLQQPSAP</sequence>
<name>A0ABW9GT77_9GAMM</name>
<dbReference type="Gene3D" id="3.40.50.1820">
    <property type="entry name" value="alpha/beta hydrolase"/>
    <property type="match status" value="1"/>
</dbReference>
<dbReference type="GeneID" id="97221001"/>
<dbReference type="PANTHER" id="PTHR11005">
    <property type="entry name" value="LYSOSOMAL ACID LIPASE-RELATED"/>
    <property type="match status" value="1"/>
</dbReference>
<accession>A0ABW9GT77</accession>
<evidence type="ECO:0000256" key="2">
    <source>
        <dbReference type="ARBA" id="ARBA00023098"/>
    </source>
</evidence>
<gene>
    <name evidence="4" type="ORF">ACEUDJ_14035</name>
</gene>
<evidence type="ECO:0000259" key="3">
    <source>
        <dbReference type="Pfam" id="PF00561"/>
    </source>
</evidence>
<evidence type="ECO:0000313" key="5">
    <source>
        <dbReference type="Proteomes" id="UP001630969"/>
    </source>
</evidence>
<dbReference type="GO" id="GO:0016787">
    <property type="term" value="F:hydrolase activity"/>
    <property type="evidence" value="ECO:0007669"/>
    <property type="project" value="UniProtKB-KW"/>
</dbReference>
<reference evidence="4 5" key="1">
    <citation type="submission" date="2024-09" db="EMBL/GenBank/DDBJ databases">
        <title>Aeromonas strains Genome sequencing and assembly.</title>
        <authorList>
            <person name="Hu X."/>
            <person name="Tang B."/>
        </authorList>
    </citation>
    <scope>NUCLEOTIDE SEQUENCE [LARGE SCALE GENOMIC DNA]</scope>
    <source>
        <strain evidence="4 5">NB23SCDHY001</strain>
    </source>
</reference>
<comment type="caution">
    <text evidence="4">The sequence shown here is derived from an EMBL/GenBank/DDBJ whole genome shotgun (WGS) entry which is preliminary data.</text>
</comment>
<organism evidence="4 5">
    <name type="scientific">Aeromonas bivalvium</name>
    <dbReference type="NCBI Taxonomy" id="440079"/>
    <lineage>
        <taxon>Bacteria</taxon>
        <taxon>Pseudomonadati</taxon>
        <taxon>Pseudomonadota</taxon>
        <taxon>Gammaproteobacteria</taxon>
        <taxon>Aeromonadales</taxon>
        <taxon>Aeromonadaceae</taxon>
        <taxon>Aeromonas</taxon>
    </lineage>
</organism>
<feature type="domain" description="AB hydrolase-1" evidence="3">
    <location>
        <begin position="32"/>
        <end position="143"/>
    </location>
</feature>
<protein>
    <submittedName>
        <fullName evidence="4">Alpha/beta fold hydrolase</fullName>
    </submittedName>
</protein>
<dbReference type="InterPro" id="IPR000073">
    <property type="entry name" value="AB_hydrolase_1"/>
</dbReference>
<keyword evidence="1" id="KW-0442">Lipid degradation</keyword>
<keyword evidence="2" id="KW-0443">Lipid metabolism</keyword>
<proteinExistence type="predicted"/>
<dbReference type="SUPFAM" id="SSF53474">
    <property type="entry name" value="alpha/beta-Hydrolases"/>
    <property type="match status" value="1"/>
</dbReference>
<keyword evidence="5" id="KW-1185">Reference proteome</keyword>
<dbReference type="Pfam" id="PF00561">
    <property type="entry name" value="Abhydrolase_1"/>
    <property type="match status" value="1"/>
</dbReference>
<evidence type="ECO:0000313" key="4">
    <source>
        <dbReference type="EMBL" id="MFM4893977.1"/>
    </source>
</evidence>
<dbReference type="EMBL" id="JBGXBU010000005">
    <property type="protein sequence ID" value="MFM4893977.1"/>
    <property type="molecule type" value="Genomic_DNA"/>
</dbReference>
<dbReference type="RefSeq" id="WP_042002102.1">
    <property type="nucleotide sequence ID" value="NZ_CDBT01000063.1"/>
</dbReference>
<keyword evidence="4" id="KW-0378">Hydrolase</keyword>
<evidence type="ECO:0000256" key="1">
    <source>
        <dbReference type="ARBA" id="ARBA00022963"/>
    </source>
</evidence>
<dbReference type="InterPro" id="IPR029058">
    <property type="entry name" value="AB_hydrolase_fold"/>
</dbReference>